<dbReference type="InterPro" id="IPR053173">
    <property type="entry name" value="SAM-binding_MTase"/>
</dbReference>
<dbReference type="RefSeq" id="WP_054292876.1">
    <property type="nucleotide sequence ID" value="NZ_CP012752.1"/>
</dbReference>
<dbReference type="Pfam" id="PF13847">
    <property type="entry name" value="Methyltransf_31"/>
    <property type="match status" value="1"/>
</dbReference>
<dbReference type="InterPro" id="IPR048711">
    <property type="entry name" value="WHD_Rv2258c"/>
</dbReference>
<dbReference type="Gene3D" id="3.40.50.150">
    <property type="entry name" value="Vaccinia Virus protein VP39"/>
    <property type="match status" value="1"/>
</dbReference>
<evidence type="ECO:0000313" key="4">
    <source>
        <dbReference type="Proteomes" id="UP000063699"/>
    </source>
</evidence>
<dbReference type="InterPro" id="IPR025714">
    <property type="entry name" value="Methyltranfer_dom"/>
</dbReference>
<feature type="domain" description="S-adenosylmethionine-dependent methyltransferase Rv2258c-like winged HTH" evidence="2">
    <location>
        <begin position="24"/>
        <end position="88"/>
    </location>
</feature>
<sequence>MDSEALAKQLFGDTTGTLRMYAVYLGERLGYYRALADGGPTTPAGLAARTGTNERYTREWLEHQASCGLLTVDEEHVFTMPPEHIPVLADPDHLLYGTQPSIDLVRVGRRLADLVDVYRSGEAPAPIPWEPEGRANPNRAQYLNLLGKQWLPAIPDVHTRLSEGGARVADIACGLGWTSIAMAQAYPGITVDGLDLDTKAIEVATRNAEESGVADRVTFAAKNAAELTSVEPYDAVFIIEALHDMTNPVDALRTARELLAPGASLLVFDTNPGEEFTAPGPLVEQYEYGWSLVACLPATMGDPDSAMTGTVMRPATVRRYAAEAGFDDVTILPIESETWRFYQLRG</sequence>
<feature type="domain" description="Methyltransferase" evidence="1">
    <location>
        <begin position="164"/>
        <end position="271"/>
    </location>
</feature>
<dbReference type="KEGG" id="kphy:AOZ06_32455"/>
<dbReference type="InterPro" id="IPR036390">
    <property type="entry name" value="WH_DNA-bd_sf"/>
</dbReference>
<dbReference type="Proteomes" id="UP000063699">
    <property type="component" value="Chromosome"/>
</dbReference>
<reference evidence="3 4" key="1">
    <citation type="submission" date="2015-07" db="EMBL/GenBank/DDBJ databases">
        <title>Genome sequencing of Kibdelosporangium phytohabitans.</title>
        <authorList>
            <person name="Qin S."/>
            <person name="Xing K."/>
        </authorList>
    </citation>
    <scope>NUCLEOTIDE SEQUENCE [LARGE SCALE GENOMIC DNA]</scope>
    <source>
        <strain evidence="3 4">KLBMP1111</strain>
    </source>
</reference>
<dbReference type="InterPro" id="IPR036388">
    <property type="entry name" value="WH-like_DNA-bd_sf"/>
</dbReference>
<evidence type="ECO:0000259" key="1">
    <source>
        <dbReference type="Pfam" id="PF13847"/>
    </source>
</evidence>
<proteinExistence type="predicted"/>
<evidence type="ECO:0000259" key="2">
    <source>
        <dbReference type="Pfam" id="PF21320"/>
    </source>
</evidence>
<dbReference type="Gene3D" id="1.10.10.10">
    <property type="entry name" value="Winged helix-like DNA-binding domain superfamily/Winged helix DNA-binding domain"/>
    <property type="match status" value="1"/>
</dbReference>
<dbReference type="CDD" id="cd02440">
    <property type="entry name" value="AdoMet_MTases"/>
    <property type="match status" value="1"/>
</dbReference>
<keyword evidence="4" id="KW-1185">Reference proteome</keyword>
<dbReference type="EMBL" id="CP012752">
    <property type="protein sequence ID" value="ALG10974.1"/>
    <property type="molecule type" value="Genomic_DNA"/>
</dbReference>
<gene>
    <name evidence="3" type="ORF">AOZ06_32455</name>
</gene>
<dbReference type="OrthoDB" id="9801363at2"/>
<evidence type="ECO:0000313" key="3">
    <source>
        <dbReference type="EMBL" id="ALG10974.1"/>
    </source>
</evidence>
<accession>A0A0N9I511</accession>
<name>A0A0N9I511_9PSEU</name>
<dbReference type="PANTHER" id="PTHR45128:SF2">
    <property type="entry name" value="METHYLTRANSFERASE DOMAIN-CONTAINING PROTEIN"/>
    <property type="match status" value="1"/>
</dbReference>
<dbReference type="SUPFAM" id="SSF46785">
    <property type="entry name" value="Winged helix' DNA-binding domain"/>
    <property type="match status" value="1"/>
</dbReference>
<dbReference type="PANTHER" id="PTHR45128">
    <property type="entry name" value="METHYLTRANSFERASE TYPE 11"/>
    <property type="match status" value="1"/>
</dbReference>
<dbReference type="SUPFAM" id="SSF53335">
    <property type="entry name" value="S-adenosyl-L-methionine-dependent methyltransferases"/>
    <property type="match status" value="1"/>
</dbReference>
<dbReference type="Pfam" id="PF21320">
    <property type="entry name" value="WHD_Rv2258c"/>
    <property type="match status" value="1"/>
</dbReference>
<organism evidence="3 4">
    <name type="scientific">Kibdelosporangium phytohabitans</name>
    <dbReference type="NCBI Taxonomy" id="860235"/>
    <lineage>
        <taxon>Bacteria</taxon>
        <taxon>Bacillati</taxon>
        <taxon>Actinomycetota</taxon>
        <taxon>Actinomycetes</taxon>
        <taxon>Pseudonocardiales</taxon>
        <taxon>Pseudonocardiaceae</taxon>
        <taxon>Kibdelosporangium</taxon>
    </lineage>
</organism>
<dbReference type="AlphaFoldDB" id="A0A0N9I511"/>
<protein>
    <submittedName>
        <fullName evidence="3">Uncharacterized protein</fullName>
    </submittedName>
</protein>
<dbReference type="InterPro" id="IPR029063">
    <property type="entry name" value="SAM-dependent_MTases_sf"/>
</dbReference>